<evidence type="ECO:0000256" key="1">
    <source>
        <dbReference type="SAM" id="MobiDB-lite"/>
    </source>
</evidence>
<reference evidence="2" key="1">
    <citation type="submission" date="2022-11" db="EMBL/GenBank/DDBJ databases">
        <authorList>
            <person name="Petersen C."/>
        </authorList>
    </citation>
    <scope>NUCLEOTIDE SEQUENCE</scope>
    <source>
        <strain evidence="2">IBT 34128</strain>
    </source>
</reference>
<evidence type="ECO:0000313" key="3">
    <source>
        <dbReference type="Proteomes" id="UP001141434"/>
    </source>
</evidence>
<comment type="caution">
    <text evidence="2">The sequence shown here is derived from an EMBL/GenBank/DDBJ whole genome shotgun (WGS) entry which is preliminary data.</text>
</comment>
<evidence type="ECO:0000313" key="2">
    <source>
        <dbReference type="EMBL" id="KAJ5101350.1"/>
    </source>
</evidence>
<sequence>MADKITDHADAEDRALMPPPQATHSSSSIRVHSSSSRMSAASSASGQFSETTKLETRRLAGNGCWSCETTRVDICHVIAKEDSQTEVWEQAGLFKFQYKTAANAIPLCGACHAEFDCAIDPGYVFFPDDLQYFIDYETKDRQRRQRCAAETGQPVERKAPTATEYLAYQMNANLVPSDAVGGLYRRVFLKRFLHGGTVVGLEHLFSTPRQWHGAPMASIRRAFAILGSPRSYIIDPSTRHALEKLRELYFGDESPSPFDVPLRELYRSDAIKSANKRHPEERDEGASERAKRARGLEVGQSMGLIEDAGSTNRCAAHPDWVLGPHVTTNEVVRLYGPLFSPT</sequence>
<proteinExistence type="predicted"/>
<protein>
    <recommendedName>
        <fullName evidence="4">HNH nuclease domain-containing protein</fullName>
    </recommendedName>
</protein>
<reference evidence="2" key="2">
    <citation type="journal article" date="2023" name="IMA Fungus">
        <title>Comparative genomic study of the Penicillium genus elucidates a diverse pangenome and 15 lateral gene transfer events.</title>
        <authorList>
            <person name="Petersen C."/>
            <person name="Sorensen T."/>
            <person name="Nielsen M.R."/>
            <person name="Sondergaard T.E."/>
            <person name="Sorensen J.L."/>
            <person name="Fitzpatrick D.A."/>
            <person name="Frisvad J.C."/>
            <person name="Nielsen K.L."/>
        </authorList>
    </citation>
    <scope>NUCLEOTIDE SEQUENCE</scope>
    <source>
        <strain evidence="2">IBT 34128</strain>
    </source>
</reference>
<dbReference type="EMBL" id="JAPMSZ010000005">
    <property type="protein sequence ID" value="KAJ5101350.1"/>
    <property type="molecule type" value="Genomic_DNA"/>
</dbReference>
<organism evidence="2 3">
    <name type="scientific">Penicillium alfredii</name>
    <dbReference type="NCBI Taxonomy" id="1506179"/>
    <lineage>
        <taxon>Eukaryota</taxon>
        <taxon>Fungi</taxon>
        <taxon>Dikarya</taxon>
        <taxon>Ascomycota</taxon>
        <taxon>Pezizomycotina</taxon>
        <taxon>Eurotiomycetes</taxon>
        <taxon>Eurotiomycetidae</taxon>
        <taxon>Eurotiales</taxon>
        <taxon>Aspergillaceae</taxon>
        <taxon>Penicillium</taxon>
    </lineage>
</organism>
<accession>A0A9W9FJK7</accession>
<dbReference type="OrthoDB" id="3800761at2759"/>
<dbReference type="GeneID" id="81393322"/>
<name>A0A9W9FJK7_9EURO</name>
<dbReference type="Proteomes" id="UP001141434">
    <property type="component" value="Unassembled WGS sequence"/>
</dbReference>
<feature type="compositionally biased region" description="Basic and acidic residues" evidence="1">
    <location>
        <begin position="1"/>
        <end position="15"/>
    </location>
</feature>
<feature type="region of interest" description="Disordered" evidence="1">
    <location>
        <begin position="1"/>
        <end position="47"/>
    </location>
</feature>
<keyword evidence="3" id="KW-1185">Reference proteome</keyword>
<dbReference type="RefSeq" id="XP_056512181.1">
    <property type="nucleotide sequence ID" value="XM_056654154.1"/>
</dbReference>
<feature type="compositionally biased region" description="Low complexity" evidence="1">
    <location>
        <begin position="25"/>
        <end position="45"/>
    </location>
</feature>
<evidence type="ECO:0008006" key="4">
    <source>
        <dbReference type="Google" id="ProtNLM"/>
    </source>
</evidence>
<gene>
    <name evidence="2" type="ORF">NUU61_003572</name>
</gene>
<feature type="region of interest" description="Disordered" evidence="1">
    <location>
        <begin position="271"/>
        <end position="300"/>
    </location>
</feature>
<feature type="compositionally biased region" description="Basic and acidic residues" evidence="1">
    <location>
        <begin position="277"/>
        <end position="290"/>
    </location>
</feature>
<dbReference type="AlphaFoldDB" id="A0A9W9FJK7"/>